<dbReference type="Proteomes" id="UP001642484">
    <property type="component" value="Unassembled WGS sequence"/>
</dbReference>
<dbReference type="PANTHER" id="PTHR11671">
    <property type="entry name" value="V-TYPE ATP SYNTHASE SUBUNIT D"/>
    <property type="match status" value="1"/>
</dbReference>
<evidence type="ECO:0008006" key="6">
    <source>
        <dbReference type="Google" id="ProtNLM"/>
    </source>
</evidence>
<sequence length="288" mass="31595">MSQAGGQKPAANRMTLQTFKARLGGASKGFKLLKKKRDALKAKFQVIFRPAFKILSPTCSRRLHLPALLKEIVDTKLKVGEGLKDGAFSLAKAHYASSGDDIASTVIERAKRPSITTKLYPDNVAGVSIPLFKMSYDASKDSSAQTLGVACGGAVINAARETYRKAVVSLVKLASLQTAFHTLDEEIKMTSRRVNALEYVLIPRIEDIIHYITQEMDEQAREEFFRVKKVGRGCASSSSPSLKTEVVEKKKVKLQKEKDEMAAAGKRTEAAIDAPSMLATKKDEDLIF</sequence>
<comment type="similarity">
    <text evidence="1">Belongs to the V-ATPase D subunit family.</text>
</comment>
<evidence type="ECO:0000313" key="5">
    <source>
        <dbReference type="Proteomes" id="UP001642484"/>
    </source>
</evidence>
<evidence type="ECO:0000256" key="2">
    <source>
        <dbReference type="ARBA" id="ARBA00022448"/>
    </source>
</evidence>
<organism evidence="4 5">
    <name type="scientific">Durusdinium trenchii</name>
    <dbReference type="NCBI Taxonomy" id="1381693"/>
    <lineage>
        <taxon>Eukaryota</taxon>
        <taxon>Sar</taxon>
        <taxon>Alveolata</taxon>
        <taxon>Dinophyceae</taxon>
        <taxon>Suessiales</taxon>
        <taxon>Symbiodiniaceae</taxon>
        <taxon>Durusdinium</taxon>
    </lineage>
</organism>
<dbReference type="Gene3D" id="1.10.287.3240">
    <property type="match status" value="2"/>
</dbReference>
<evidence type="ECO:0000313" key="4">
    <source>
        <dbReference type="EMBL" id="CAK9117189.1"/>
    </source>
</evidence>
<reference evidence="4 5" key="1">
    <citation type="submission" date="2024-02" db="EMBL/GenBank/DDBJ databases">
        <authorList>
            <person name="Chen Y."/>
            <person name="Shah S."/>
            <person name="Dougan E. K."/>
            <person name="Thang M."/>
            <person name="Chan C."/>
        </authorList>
    </citation>
    <scope>NUCLEOTIDE SEQUENCE [LARGE SCALE GENOMIC DNA]</scope>
</reference>
<evidence type="ECO:0000256" key="3">
    <source>
        <dbReference type="ARBA" id="ARBA00023065"/>
    </source>
</evidence>
<dbReference type="InterPro" id="IPR002699">
    <property type="entry name" value="V_ATPase_D"/>
</dbReference>
<dbReference type="EMBL" id="CAXAMN010028606">
    <property type="protein sequence ID" value="CAK9117189.1"/>
    <property type="molecule type" value="Genomic_DNA"/>
</dbReference>
<proteinExistence type="inferred from homology"/>
<keyword evidence="2" id="KW-0813">Transport</keyword>
<accession>A0ABP0SXK5</accession>
<comment type="caution">
    <text evidence="4">The sequence shown here is derived from an EMBL/GenBank/DDBJ whole genome shotgun (WGS) entry which is preliminary data.</text>
</comment>
<keyword evidence="5" id="KW-1185">Reference proteome</keyword>
<evidence type="ECO:0000256" key="1">
    <source>
        <dbReference type="ARBA" id="ARBA00005850"/>
    </source>
</evidence>
<protein>
    <recommendedName>
        <fullName evidence="6">Vacuolar ATP synthase subunit D</fullName>
    </recommendedName>
</protein>
<keyword evidence="3" id="KW-0406">Ion transport</keyword>
<name>A0ABP0SXK5_9DINO</name>
<dbReference type="Pfam" id="PF01813">
    <property type="entry name" value="ATP-synt_D"/>
    <property type="match status" value="1"/>
</dbReference>
<gene>
    <name evidence="4" type="ORF">CCMP2556_LOCUS54576</name>
</gene>
<dbReference type="NCBIfam" id="TIGR00309">
    <property type="entry name" value="V_ATPase_subD"/>
    <property type="match status" value="1"/>
</dbReference>